<name>A0ABR9MY52_9MICO</name>
<gene>
    <name evidence="7" type="ORF">IHE71_08365</name>
</gene>
<evidence type="ECO:0000256" key="3">
    <source>
        <dbReference type="ARBA" id="ARBA00022741"/>
    </source>
</evidence>
<accession>A0ABR9MY52</accession>
<dbReference type="InterPro" id="IPR050095">
    <property type="entry name" value="ECF_ABC_transporter_ATP-bd"/>
</dbReference>
<dbReference type="CDD" id="cd03225">
    <property type="entry name" value="ABC_cobalt_CbiO_domain1"/>
    <property type="match status" value="2"/>
</dbReference>
<dbReference type="GO" id="GO:0005524">
    <property type="term" value="F:ATP binding"/>
    <property type="evidence" value="ECO:0007669"/>
    <property type="project" value="UniProtKB-KW"/>
</dbReference>
<keyword evidence="4 7" id="KW-0067">ATP-binding</keyword>
<proteinExistence type="inferred from homology"/>
<dbReference type="InterPro" id="IPR003439">
    <property type="entry name" value="ABC_transporter-like_ATP-bd"/>
</dbReference>
<comment type="caution">
    <text evidence="7">The sequence shown here is derived from an EMBL/GenBank/DDBJ whole genome shotgun (WGS) entry which is preliminary data.</text>
</comment>
<evidence type="ECO:0000256" key="2">
    <source>
        <dbReference type="ARBA" id="ARBA00022448"/>
    </source>
</evidence>
<evidence type="ECO:0000313" key="7">
    <source>
        <dbReference type="EMBL" id="MBE1875722.1"/>
    </source>
</evidence>
<dbReference type="InterPro" id="IPR015856">
    <property type="entry name" value="ABC_transpr_CbiO/EcfA_su"/>
</dbReference>
<keyword evidence="3" id="KW-0547">Nucleotide-binding</keyword>
<dbReference type="PROSITE" id="PS50893">
    <property type="entry name" value="ABC_TRANSPORTER_2"/>
    <property type="match status" value="2"/>
</dbReference>
<evidence type="ECO:0000259" key="6">
    <source>
        <dbReference type="PROSITE" id="PS50893"/>
    </source>
</evidence>
<dbReference type="InterPro" id="IPR017871">
    <property type="entry name" value="ABC_transporter-like_CS"/>
</dbReference>
<dbReference type="RefSeq" id="WP_192862294.1">
    <property type="nucleotide sequence ID" value="NZ_JADAQT010000069.1"/>
</dbReference>
<dbReference type="Proteomes" id="UP000625527">
    <property type="component" value="Unassembled WGS sequence"/>
</dbReference>
<sequence length="638" mass="66596">MPAADDGPRGAAPAIEVRNLTFRYPGAERDTLRGVDLTIAAGDFVAVVGGNGSGKTTLAKTFNGLVPHFWNGDLSGSVRVHGRGTRKRSVAELASEVGFVFQDFGNQLVRPTVRDDVAYAPLNLGRADWRERADAAVAGLGLEPIADTFTWQLSGGQQHLTALAGALALAPRILVVDEPAAEVDPARAAEIYEHLVRLNERGTTVVVVEHHAELIARYARSVVLVDDGVVRWHLPTAEAMARREDLESADVPAPQVVEIARALAPGSPLPLTVDDCVAALALLADPLLTPPAEAAASRDAALPRRSTEAGSGPESGSRSGFGGASDGLRNRAGIASLRDVSHGYLTIDGPRSTVVDGLSLDLFDDDRVALVGSNGAGKSTLLTLLAGLALPRAGTVTVDGRDTREVSAPELAGTVCYLVQHPEEMFLQDSVAADVAMFPRGRRVAGADELVARVLDRMDLTGVADRDGRLLSGGQQRRATLAIALAMRPRLLLLDEPTASLDLRSRDDVIGLLADLAEHIRCTVVATHDMQLVAEWATRVVVLDGGRIIADTTPAALFADDAVLARARLVPPQAAQVGRRLGLSPVPRGVAELVARLGGAPAEAASPAPDVLSRPAESGAAIAGNVAGTVAGGKEAAR</sequence>
<dbReference type="PROSITE" id="PS00211">
    <property type="entry name" value="ABC_TRANSPORTER_1"/>
    <property type="match status" value="1"/>
</dbReference>
<keyword evidence="8" id="KW-1185">Reference proteome</keyword>
<feature type="domain" description="ABC transporter" evidence="6">
    <location>
        <begin position="15"/>
        <end position="252"/>
    </location>
</feature>
<dbReference type="Gene3D" id="3.40.50.300">
    <property type="entry name" value="P-loop containing nucleotide triphosphate hydrolases"/>
    <property type="match status" value="2"/>
</dbReference>
<feature type="domain" description="ABC transporter" evidence="6">
    <location>
        <begin position="335"/>
        <end position="570"/>
    </location>
</feature>
<evidence type="ECO:0000256" key="5">
    <source>
        <dbReference type="SAM" id="MobiDB-lite"/>
    </source>
</evidence>
<protein>
    <submittedName>
        <fullName evidence="7">ATP-binding cassette domain-containing protein</fullName>
    </submittedName>
</protein>
<dbReference type="SUPFAM" id="SSF52540">
    <property type="entry name" value="P-loop containing nucleoside triphosphate hydrolases"/>
    <property type="match status" value="2"/>
</dbReference>
<reference evidence="7 8" key="1">
    <citation type="submission" date="2020-10" db="EMBL/GenBank/DDBJ databases">
        <title>Myceligenerans pegani sp. nov., an endophytic actinomycete isolated from Peganum harmala L. in Xinjiang, China.</title>
        <authorList>
            <person name="Xin L."/>
        </authorList>
    </citation>
    <scope>NUCLEOTIDE SEQUENCE [LARGE SCALE GENOMIC DNA]</scope>
    <source>
        <strain evidence="7 8">TRM65318</strain>
    </source>
</reference>
<dbReference type="SMART" id="SM00382">
    <property type="entry name" value="AAA"/>
    <property type="match status" value="2"/>
</dbReference>
<comment type="similarity">
    <text evidence="1">Belongs to the ABC transporter superfamily.</text>
</comment>
<dbReference type="InterPro" id="IPR027417">
    <property type="entry name" value="P-loop_NTPase"/>
</dbReference>
<keyword evidence="2" id="KW-0813">Transport</keyword>
<evidence type="ECO:0000256" key="4">
    <source>
        <dbReference type="ARBA" id="ARBA00022840"/>
    </source>
</evidence>
<dbReference type="PANTHER" id="PTHR43553">
    <property type="entry name" value="HEAVY METAL TRANSPORTER"/>
    <property type="match status" value="1"/>
</dbReference>
<feature type="region of interest" description="Disordered" evidence="5">
    <location>
        <begin position="294"/>
        <end position="325"/>
    </location>
</feature>
<evidence type="ECO:0000313" key="8">
    <source>
        <dbReference type="Proteomes" id="UP000625527"/>
    </source>
</evidence>
<dbReference type="InterPro" id="IPR003593">
    <property type="entry name" value="AAA+_ATPase"/>
</dbReference>
<dbReference type="PANTHER" id="PTHR43553:SF24">
    <property type="entry name" value="ENERGY-COUPLING FACTOR TRANSPORTER ATP-BINDING PROTEIN ECFA1"/>
    <property type="match status" value="1"/>
</dbReference>
<evidence type="ECO:0000256" key="1">
    <source>
        <dbReference type="ARBA" id="ARBA00005417"/>
    </source>
</evidence>
<organism evidence="7 8">
    <name type="scientific">Myceligenerans pegani</name>
    <dbReference type="NCBI Taxonomy" id="2776917"/>
    <lineage>
        <taxon>Bacteria</taxon>
        <taxon>Bacillati</taxon>
        <taxon>Actinomycetota</taxon>
        <taxon>Actinomycetes</taxon>
        <taxon>Micrococcales</taxon>
        <taxon>Promicromonosporaceae</taxon>
        <taxon>Myceligenerans</taxon>
    </lineage>
</organism>
<dbReference type="Pfam" id="PF00005">
    <property type="entry name" value="ABC_tran"/>
    <property type="match status" value="2"/>
</dbReference>
<dbReference type="EMBL" id="JADAQT010000069">
    <property type="protein sequence ID" value="MBE1875722.1"/>
    <property type="molecule type" value="Genomic_DNA"/>
</dbReference>